<name>A0AAV2B931_9ARAC</name>
<dbReference type="AlphaFoldDB" id="A0AAV2B931"/>
<dbReference type="Proteomes" id="UP001497382">
    <property type="component" value="Unassembled WGS sequence"/>
</dbReference>
<dbReference type="EMBL" id="CAXIEN010000309">
    <property type="protein sequence ID" value="CAL1292572.1"/>
    <property type="molecule type" value="Genomic_DNA"/>
</dbReference>
<proteinExistence type="predicted"/>
<evidence type="ECO:0000313" key="1">
    <source>
        <dbReference type="EMBL" id="CAL1292572.1"/>
    </source>
</evidence>
<accession>A0AAV2B931</accession>
<organism evidence="1 2">
    <name type="scientific">Larinioides sclopetarius</name>
    <dbReference type="NCBI Taxonomy" id="280406"/>
    <lineage>
        <taxon>Eukaryota</taxon>
        <taxon>Metazoa</taxon>
        <taxon>Ecdysozoa</taxon>
        <taxon>Arthropoda</taxon>
        <taxon>Chelicerata</taxon>
        <taxon>Arachnida</taxon>
        <taxon>Araneae</taxon>
        <taxon>Araneomorphae</taxon>
        <taxon>Entelegynae</taxon>
        <taxon>Araneoidea</taxon>
        <taxon>Araneidae</taxon>
        <taxon>Larinioides</taxon>
    </lineage>
</organism>
<reference evidence="1 2" key="1">
    <citation type="submission" date="2024-04" db="EMBL/GenBank/DDBJ databases">
        <authorList>
            <person name="Rising A."/>
            <person name="Reimegard J."/>
            <person name="Sonavane S."/>
            <person name="Akerstrom W."/>
            <person name="Nylinder S."/>
            <person name="Hedman E."/>
            <person name="Kallberg Y."/>
        </authorList>
    </citation>
    <scope>NUCLEOTIDE SEQUENCE [LARGE SCALE GENOMIC DNA]</scope>
</reference>
<gene>
    <name evidence="1" type="ORF">LARSCL_LOCUS17737</name>
</gene>
<keyword evidence="2" id="KW-1185">Reference proteome</keyword>
<sequence>MGKEERLVSTPGSKRNLNVYGEEYISPMCIDMESGGTRTEIESVDTVSVEFSFFGGKPSIDPTGHILVYLDVLLAQCVGNKPDQLKIGRRKV</sequence>
<protein>
    <submittedName>
        <fullName evidence="1">Uncharacterized protein</fullName>
    </submittedName>
</protein>
<dbReference type="EMBL" id="CAXIEN010000309">
    <property type="protein sequence ID" value="CAL1292573.1"/>
    <property type="molecule type" value="Genomic_DNA"/>
</dbReference>
<comment type="caution">
    <text evidence="1">The sequence shown here is derived from an EMBL/GenBank/DDBJ whole genome shotgun (WGS) entry which is preliminary data.</text>
</comment>
<evidence type="ECO:0000313" key="2">
    <source>
        <dbReference type="Proteomes" id="UP001497382"/>
    </source>
</evidence>